<evidence type="ECO:0000256" key="5">
    <source>
        <dbReference type="ARBA" id="ARBA00022475"/>
    </source>
</evidence>
<dbReference type="Gene3D" id="1.10.287.1700">
    <property type="match status" value="1"/>
</dbReference>
<keyword evidence="5" id="KW-1003">Cell membrane</keyword>
<keyword evidence="11" id="KW-0175">Coiled coil</keyword>
<evidence type="ECO:0000313" key="12">
    <source>
        <dbReference type="EMBL" id="MFD2044103.1"/>
    </source>
</evidence>
<evidence type="ECO:0000256" key="7">
    <source>
        <dbReference type="ARBA" id="ARBA00022795"/>
    </source>
</evidence>
<keyword evidence="13" id="KW-1185">Reference proteome</keyword>
<feature type="coiled-coil region" evidence="11">
    <location>
        <begin position="66"/>
        <end position="100"/>
    </location>
</feature>
<dbReference type="InterPro" id="IPR053716">
    <property type="entry name" value="Flag_assembly_chemotaxis_eff"/>
</dbReference>
<dbReference type="Proteomes" id="UP001597383">
    <property type="component" value="Unassembled WGS sequence"/>
</dbReference>
<comment type="similarity">
    <text evidence="2">Belongs to the FliJ family.</text>
</comment>
<dbReference type="EMBL" id="JBHUHQ010000013">
    <property type="protein sequence ID" value="MFD2044103.1"/>
    <property type="molecule type" value="Genomic_DNA"/>
</dbReference>
<proteinExistence type="inferred from homology"/>
<comment type="caution">
    <text evidence="12">The sequence shown here is derived from an EMBL/GenBank/DDBJ whole genome shotgun (WGS) entry which is preliminary data.</text>
</comment>
<evidence type="ECO:0000256" key="6">
    <source>
        <dbReference type="ARBA" id="ARBA00022500"/>
    </source>
</evidence>
<keyword evidence="6" id="KW-0145">Chemotaxis</keyword>
<keyword evidence="10" id="KW-1006">Bacterial flagellum protein export</keyword>
<keyword evidence="12" id="KW-0282">Flagellum</keyword>
<gene>
    <name evidence="12" type="primary">fliJ</name>
    <name evidence="12" type="ORF">ACFSJF_07495</name>
</gene>
<protein>
    <recommendedName>
        <fullName evidence="3">Flagellar FliJ protein</fullName>
    </recommendedName>
</protein>
<evidence type="ECO:0000256" key="3">
    <source>
        <dbReference type="ARBA" id="ARBA00020392"/>
    </source>
</evidence>
<keyword evidence="9" id="KW-0472">Membrane</keyword>
<keyword evidence="4" id="KW-0813">Transport</keyword>
<evidence type="ECO:0000313" key="13">
    <source>
        <dbReference type="Proteomes" id="UP001597383"/>
    </source>
</evidence>
<dbReference type="RefSeq" id="WP_377555691.1">
    <property type="nucleotide sequence ID" value="NZ_JBHUHQ010000013.1"/>
</dbReference>
<sequence length="148" mass="17679">MANMVAINKILNIREKEKKDAQHAYQQSMDDFERIATTLYTLLRKKEVAEQAYEDSLQEATQINSIKDQLEYIEMLNKQISNLQQEVQQARTVMETKQSNLTSAHVEVKKYEKIIEFRHNKNEKEEKRLENFMMDEVSIQQFLSYKNR</sequence>
<evidence type="ECO:0000256" key="10">
    <source>
        <dbReference type="ARBA" id="ARBA00023225"/>
    </source>
</evidence>
<evidence type="ECO:0000256" key="2">
    <source>
        <dbReference type="ARBA" id="ARBA00010004"/>
    </source>
</evidence>
<keyword evidence="7" id="KW-1005">Bacterial flagellum biogenesis</keyword>
<evidence type="ECO:0000256" key="9">
    <source>
        <dbReference type="ARBA" id="ARBA00023136"/>
    </source>
</evidence>
<evidence type="ECO:0000256" key="8">
    <source>
        <dbReference type="ARBA" id="ARBA00022927"/>
    </source>
</evidence>
<accession>A0ABW4VX48</accession>
<organism evidence="12 13">
    <name type="scientific">Ornithinibacillus salinisoli</name>
    <dbReference type="NCBI Taxonomy" id="1848459"/>
    <lineage>
        <taxon>Bacteria</taxon>
        <taxon>Bacillati</taxon>
        <taxon>Bacillota</taxon>
        <taxon>Bacilli</taxon>
        <taxon>Bacillales</taxon>
        <taxon>Bacillaceae</taxon>
        <taxon>Ornithinibacillus</taxon>
    </lineage>
</organism>
<evidence type="ECO:0000256" key="1">
    <source>
        <dbReference type="ARBA" id="ARBA00004413"/>
    </source>
</evidence>
<dbReference type="InterPro" id="IPR012823">
    <property type="entry name" value="Flagell_FliJ"/>
</dbReference>
<name>A0ABW4VX48_9BACI</name>
<comment type="subcellular location">
    <subcellularLocation>
        <location evidence="1">Cell membrane</location>
        <topology evidence="1">Peripheral membrane protein</topology>
        <orientation evidence="1">Cytoplasmic side</orientation>
    </subcellularLocation>
</comment>
<keyword evidence="12" id="KW-0966">Cell projection</keyword>
<keyword evidence="12" id="KW-0969">Cilium</keyword>
<reference evidence="13" key="1">
    <citation type="journal article" date="2019" name="Int. J. Syst. Evol. Microbiol.">
        <title>The Global Catalogue of Microorganisms (GCM) 10K type strain sequencing project: providing services to taxonomists for standard genome sequencing and annotation.</title>
        <authorList>
            <consortium name="The Broad Institute Genomics Platform"/>
            <consortium name="The Broad Institute Genome Sequencing Center for Infectious Disease"/>
            <person name="Wu L."/>
            <person name="Ma J."/>
        </authorList>
    </citation>
    <scope>NUCLEOTIDE SEQUENCE [LARGE SCALE GENOMIC DNA]</scope>
    <source>
        <strain evidence="13">R28</strain>
    </source>
</reference>
<keyword evidence="8" id="KW-0653">Protein transport</keyword>
<evidence type="ECO:0000256" key="11">
    <source>
        <dbReference type="SAM" id="Coils"/>
    </source>
</evidence>
<evidence type="ECO:0000256" key="4">
    <source>
        <dbReference type="ARBA" id="ARBA00022448"/>
    </source>
</evidence>
<dbReference type="Pfam" id="PF02050">
    <property type="entry name" value="FliJ"/>
    <property type="match status" value="1"/>
</dbReference>
<dbReference type="NCBIfam" id="TIGR02473">
    <property type="entry name" value="flagell_FliJ"/>
    <property type="match status" value="1"/>
</dbReference>